<feature type="binding site" evidence="6">
    <location>
        <begin position="122"/>
        <end position="123"/>
    </location>
    <ligand>
        <name>S-adenosyl-L-methionine</name>
        <dbReference type="ChEBI" id="CHEBI:59789"/>
    </ligand>
</feature>
<protein>
    <recommendedName>
        <fullName evidence="6">Ribosomal RNA small subunit methyltransferase G</fullName>
        <ecNumber evidence="6">2.1.1.170</ecNumber>
    </recommendedName>
    <alternativeName>
        <fullName evidence="6">16S rRNA 7-methylguanosine methyltransferase</fullName>
        <shortName evidence="6">16S rRNA m7G methyltransferase</shortName>
    </alternativeName>
</protein>
<dbReference type="EC" id="2.1.1.170" evidence="6"/>
<reference evidence="8" key="1">
    <citation type="journal article" date="2019" name="Int. J. Syst. Evol. Microbiol.">
        <title>The Global Catalogue of Microorganisms (GCM) 10K type strain sequencing project: providing services to taxonomists for standard genome sequencing and annotation.</title>
        <authorList>
            <consortium name="The Broad Institute Genomics Platform"/>
            <consortium name="The Broad Institute Genome Sequencing Center for Infectious Disease"/>
            <person name="Wu L."/>
            <person name="Ma J."/>
        </authorList>
    </citation>
    <scope>NUCLEOTIDE SEQUENCE [LARGE SCALE GENOMIC DNA]</scope>
    <source>
        <strain evidence="8">Q85</strain>
    </source>
</reference>
<evidence type="ECO:0000256" key="3">
    <source>
        <dbReference type="ARBA" id="ARBA00022603"/>
    </source>
</evidence>
<dbReference type="RefSeq" id="WP_380939782.1">
    <property type="nucleotide sequence ID" value="NZ_JBHUFC010000003.1"/>
</dbReference>
<accession>A0ABW4NB86</accession>
<comment type="caution">
    <text evidence="7">The sequence shown here is derived from an EMBL/GenBank/DDBJ whole genome shotgun (WGS) entry which is preliminary data.</text>
</comment>
<evidence type="ECO:0000313" key="8">
    <source>
        <dbReference type="Proteomes" id="UP001597283"/>
    </source>
</evidence>
<evidence type="ECO:0000256" key="4">
    <source>
        <dbReference type="ARBA" id="ARBA00022679"/>
    </source>
</evidence>
<dbReference type="PANTHER" id="PTHR31760">
    <property type="entry name" value="S-ADENOSYL-L-METHIONINE-DEPENDENT METHYLTRANSFERASES SUPERFAMILY PROTEIN"/>
    <property type="match status" value="1"/>
</dbReference>
<dbReference type="Proteomes" id="UP001597283">
    <property type="component" value="Unassembled WGS sequence"/>
</dbReference>
<evidence type="ECO:0000313" key="7">
    <source>
        <dbReference type="EMBL" id="MFD1787398.1"/>
    </source>
</evidence>
<dbReference type="Gene3D" id="3.40.50.150">
    <property type="entry name" value="Vaccinia Virus protein VP39"/>
    <property type="match status" value="1"/>
</dbReference>
<dbReference type="SUPFAM" id="SSF53335">
    <property type="entry name" value="S-adenosyl-L-methionine-dependent methyltransferases"/>
    <property type="match status" value="1"/>
</dbReference>
<dbReference type="HAMAP" id="MF_00074">
    <property type="entry name" value="16SrRNA_methyltr_G"/>
    <property type="match status" value="1"/>
</dbReference>
<dbReference type="PIRSF" id="PIRSF003078">
    <property type="entry name" value="GidB"/>
    <property type="match status" value="1"/>
</dbReference>
<keyword evidence="5 6" id="KW-0949">S-adenosyl-L-methionine</keyword>
<dbReference type="EMBL" id="JBHUFC010000003">
    <property type="protein sequence ID" value="MFD1787398.1"/>
    <property type="molecule type" value="Genomic_DNA"/>
</dbReference>
<gene>
    <name evidence="6 7" type="primary">rsmG</name>
    <name evidence="7" type="ORF">ACFSC3_07420</name>
</gene>
<dbReference type="InterPro" id="IPR003682">
    <property type="entry name" value="rRNA_ssu_MeTfrase_G"/>
</dbReference>
<comment type="caution">
    <text evidence="6">Lacks conserved residue(s) required for the propagation of feature annotation.</text>
</comment>
<evidence type="ECO:0000256" key="6">
    <source>
        <dbReference type="HAMAP-Rule" id="MF_00074"/>
    </source>
</evidence>
<dbReference type="InterPro" id="IPR029063">
    <property type="entry name" value="SAM-dependent_MTases_sf"/>
</dbReference>
<evidence type="ECO:0000256" key="2">
    <source>
        <dbReference type="ARBA" id="ARBA00022552"/>
    </source>
</evidence>
<keyword evidence="1 6" id="KW-0963">Cytoplasm</keyword>
<keyword evidence="8" id="KW-1185">Reference proteome</keyword>
<keyword evidence="2 6" id="KW-0698">rRNA processing</keyword>
<comment type="subcellular location">
    <subcellularLocation>
        <location evidence="6">Cytoplasm</location>
    </subcellularLocation>
</comment>
<sequence>MTEDEAKAWLASRFGDAQVANLHCYVEMLLAESERQNLISKATIPVLWARHIVDSAQLLLHAGRHWSHWVDIGSGAGLPGIVIACLSDLRVTLIEPRKLRSAFLTTCAKDLKLRVDVIQAKAEQVTKLDDVADVVSARAVANLSALLTAAKGFSDRKTVFVLPKGEAAQSEVAMARKSWQGQFHVEQSIVDPASGIVIATQVAPR</sequence>
<keyword evidence="4 6" id="KW-0808">Transferase</keyword>
<feature type="binding site" evidence="6">
    <location>
        <position position="138"/>
    </location>
    <ligand>
        <name>S-adenosyl-L-methionine</name>
        <dbReference type="ChEBI" id="CHEBI:59789"/>
    </ligand>
</feature>
<proteinExistence type="inferred from homology"/>
<comment type="function">
    <text evidence="6">Specifically methylates the N7 position of guanine in position 527 of 16S rRNA.</text>
</comment>
<comment type="similarity">
    <text evidence="6">Belongs to the methyltransferase superfamily. RNA methyltransferase RsmG family.</text>
</comment>
<dbReference type="GO" id="GO:0008168">
    <property type="term" value="F:methyltransferase activity"/>
    <property type="evidence" value="ECO:0007669"/>
    <property type="project" value="UniProtKB-KW"/>
</dbReference>
<feature type="binding site" evidence="6">
    <location>
        <position position="73"/>
    </location>
    <ligand>
        <name>S-adenosyl-L-methionine</name>
        <dbReference type="ChEBI" id="CHEBI:59789"/>
    </ligand>
</feature>
<comment type="catalytic activity">
    <reaction evidence="6">
        <text>guanosine(527) in 16S rRNA + S-adenosyl-L-methionine = N(7)-methylguanosine(527) in 16S rRNA + S-adenosyl-L-homocysteine</text>
        <dbReference type="Rhea" id="RHEA:42732"/>
        <dbReference type="Rhea" id="RHEA-COMP:10209"/>
        <dbReference type="Rhea" id="RHEA-COMP:10210"/>
        <dbReference type="ChEBI" id="CHEBI:57856"/>
        <dbReference type="ChEBI" id="CHEBI:59789"/>
        <dbReference type="ChEBI" id="CHEBI:74269"/>
        <dbReference type="ChEBI" id="CHEBI:74480"/>
        <dbReference type="EC" id="2.1.1.170"/>
    </reaction>
</comment>
<organism evidence="7 8">
    <name type="scientific">Sphingomonas floccifaciens</name>
    <dbReference type="NCBI Taxonomy" id="1844115"/>
    <lineage>
        <taxon>Bacteria</taxon>
        <taxon>Pseudomonadati</taxon>
        <taxon>Pseudomonadota</taxon>
        <taxon>Alphaproteobacteria</taxon>
        <taxon>Sphingomonadales</taxon>
        <taxon>Sphingomonadaceae</taxon>
        <taxon>Sphingomonas</taxon>
    </lineage>
</organism>
<evidence type="ECO:0000256" key="5">
    <source>
        <dbReference type="ARBA" id="ARBA00022691"/>
    </source>
</evidence>
<evidence type="ECO:0000256" key="1">
    <source>
        <dbReference type="ARBA" id="ARBA00022490"/>
    </source>
</evidence>
<keyword evidence="3 6" id="KW-0489">Methyltransferase</keyword>
<name>A0ABW4NB86_9SPHN</name>
<dbReference type="NCBIfam" id="TIGR00138">
    <property type="entry name" value="rsmG_gidB"/>
    <property type="match status" value="1"/>
</dbReference>
<dbReference type="Pfam" id="PF02527">
    <property type="entry name" value="GidB"/>
    <property type="match status" value="1"/>
</dbReference>
<feature type="binding site" evidence="6">
    <location>
        <position position="78"/>
    </location>
    <ligand>
        <name>S-adenosyl-L-methionine</name>
        <dbReference type="ChEBI" id="CHEBI:59789"/>
    </ligand>
</feature>
<dbReference type="PANTHER" id="PTHR31760:SF0">
    <property type="entry name" value="S-ADENOSYL-L-METHIONINE-DEPENDENT METHYLTRANSFERASES SUPERFAMILY PROTEIN"/>
    <property type="match status" value="1"/>
</dbReference>
<dbReference type="GO" id="GO:0032259">
    <property type="term" value="P:methylation"/>
    <property type="evidence" value="ECO:0007669"/>
    <property type="project" value="UniProtKB-KW"/>
</dbReference>